<dbReference type="EMBL" id="CM026429">
    <property type="protein sequence ID" value="KAG0564307.1"/>
    <property type="molecule type" value="Genomic_DNA"/>
</dbReference>
<evidence type="ECO:0000313" key="1">
    <source>
        <dbReference type="EMBL" id="KAG0564307.1"/>
    </source>
</evidence>
<organism evidence="1 2">
    <name type="scientific">Ceratodon purpureus</name>
    <name type="common">Fire moss</name>
    <name type="synonym">Dicranum purpureum</name>
    <dbReference type="NCBI Taxonomy" id="3225"/>
    <lineage>
        <taxon>Eukaryota</taxon>
        <taxon>Viridiplantae</taxon>
        <taxon>Streptophyta</taxon>
        <taxon>Embryophyta</taxon>
        <taxon>Bryophyta</taxon>
        <taxon>Bryophytina</taxon>
        <taxon>Bryopsida</taxon>
        <taxon>Dicranidae</taxon>
        <taxon>Pseudoditrichales</taxon>
        <taxon>Ditrichaceae</taxon>
        <taxon>Ceratodon</taxon>
    </lineage>
</organism>
<dbReference type="AlphaFoldDB" id="A0A8T0H0H2"/>
<name>A0A8T0H0H2_CERPU</name>
<gene>
    <name evidence="1" type="ORF">KC19_8G100200</name>
</gene>
<proteinExistence type="predicted"/>
<accession>A0A8T0H0H2</accession>
<reference evidence="1" key="1">
    <citation type="submission" date="2020-06" db="EMBL/GenBank/DDBJ databases">
        <title>WGS assembly of Ceratodon purpureus strain R40.</title>
        <authorList>
            <person name="Carey S.B."/>
            <person name="Jenkins J."/>
            <person name="Shu S."/>
            <person name="Lovell J.T."/>
            <person name="Sreedasyam A."/>
            <person name="Maumus F."/>
            <person name="Tiley G.P."/>
            <person name="Fernandez-Pozo N."/>
            <person name="Barry K."/>
            <person name="Chen C."/>
            <person name="Wang M."/>
            <person name="Lipzen A."/>
            <person name="Daum C."/>
            <person name="Saski C.A."/>
            <person name="Payton A.C."/>
            <person name="Mcbreen J.C."/>
            <person name="Conrad R.E."/>
            <person name="Kollar L.M."/>
            <person name="Olsson S."/>
            <person name="Huttunen S."/>
            <person name="Landis J.B."/>
            <person name="Wickett N.J."/>
            <person name="Johnson M.G."/>
            <person name="Rensing S.A."/>
            <person name="Grimwood J."/>
            <person name="Schmutz J."/>
            <person name="Mcdaniel S.F."/>
        </authorList>
    </citation>
    <scope>NUCLEOTIDE SEQUENCE</scope>
    <source>
        <strain evidence="1">R40</strain>
    </source>
</reference>
<protein>
    <submittedName>
        <fullName evidence="1">Uncharacterized protein</fullName>
    </submittedName>
</protein>
<dbReference type="Proteomes" id="UP000822688">
    <property type="component" value="Chromosome 8"/>
</dbReference>
<evidence type="ECO:0000313" key="2">
    <source>
        <dbReference type="Proteomes" id="UP000822688"/>
    </source>
</evidence>
<keyword evidence="2" id="KW-1185">Reference proteome</keyword>
<comment type="caution">
    <text evidence="1">The sequence shown here is derived from an EMBL/GenBank/DDBJ whole genome shotgun (WGS) entry which is preliminary data.</text>
</comment>
<sequence length="84" mass="9638">MNHHKFVKGRQQPLLLNPQFASSQGSEWLRVNLVCSANRLQGENIVTKIKILQFSCNCVFRHRSHARYMLQLSIVLLPRLPAVG</sequence>